<keyword evidence="6 10" id="KW-1133">Transmembrane helix</keyword>
<feature type="transmembrane region" description="Helical" evidence="10">
    <location>
        <begin position="27"/>
        <end position="49"/>
    </location>
</feature>
<evidence type="ECO:0000256" key="1">
    <source>
        <dbReference type="ARBA" id="ARBA00004141"/>
    </source>
</evidence>
<evidence type="ECO:0000256" key="3">
    <source>
        <dbReference type="ARBA" id="ARBA00022679"/>
    </source>
</evidence>
<keyword evidence="4 10" id="KW-0812">Transmembrane</keyword>
<evidence type="ECO:0000256" key="2">
    <source>
        <dbReference type="ARBA" id="ARBA00022516"/>
    </source>
</evidence>
<dbReference type="GO" id="GO:0030148">
    <property type="term" value="P:sphingolipid biosynthetic process"/>
    <property type="evidence" value="ECO:0007669"/>
    <property type="project" value="TreeGrafter"/>
</dbReference>
<feature type="transmembrane region" description="Helical" evidence="10">
    <location>
        <begin position="144"/>
        <end position="162"/>
    </location>
</feature>
<accession>A0AAV2NG03</accession>
<comment type="catalytic activity">
    <reaction evidence="10">
        <text>a very-long-chain acyl-CoA + malonyl-CoA + H(+) = a very-long-chain 3-oxoacyl-CoA + CO2 + CoA</text>
        <dbReference type="Rhea" id="RHEA:32727"/>
        <dbReference type="ChEBI" id="CHEBI:15378"/>
        <dbReference type="ChEBI" id="CHEBI:16526"/>
        <dbReference type="ChEBI" id="CHEBI:57287"/>
        <dbReference type="ChEBI" id="CHEBI:57384"/>
        <dbReference type="ChEBI" id="CHEBI:90725"/>
        <dbReference type="ChEBI" id="CHEBI:90736"/>
        <dbReference type="EC" id="2.3.1.199"/>
    </reaction>
</comment>
<dbReference type="InterPro" id="IPR002076">
    <property type="entry name" value="ELO_fam"/>
</dbReference>
<dbReference type="PANTHER" id="PTHR11157:SF167">
    <property type="entry name" value="ELONGATION OF VERY LONG CHAIN FATTY ACIDS PROTEIN"/>
    <property type="match status" value="1"/>
</dbReference>
<sequence length="268" mass="31858">MFVVMIREIYNYIFVELSAPLSREWPLISSPFPLMLIIFGYLYFVLYAGPRYMEDRPPYKLKTFISLYDLIQILANLWMVQEHISFGWFSKYGIICSGQPPDFPNTLKMFSSIWWLFLLKIFDLIETCLFVLRKKQNQVSNLHVYHHVSNIFFAWLYLKYILDERATLFSLLNCAVHVIMYMYYFVSAMGPKYQQIISPFKPFITRIQMVQFLALIICVLQILNPACPVQMKFHSVVAVMFVGNLLIFLYLFNNFYKKSYTNVSKEKN</sequence>
<dbReference type="GO" id="GO:0042761">
    <property type="term" value="P:very long-chain fatty acid biosynthetic process"/>
    <property type="evidence" value="ECO:0007669"/>
    <property type="project" value="TreeGrafter"/>
</dbReference>
<proteinExistence type="inferred from homology"/>
<keyword evidence="12" id="KW-1185">Reference proteome</keyword>
<evidence type="ECO:0000256" key="8">
    <source>
        <dbReference type="ARBA" id="ARBA00023136"/>
    </source>
</evidence>
<evidence type="ECO:0000256" key="5">
    <source>
        <dbReference type="ARBA" id="ARBA00022832"/>
    </source>
</evidence>
<dbReference type="EC" id="2.3.1.199" evidence="10"/>
<name>A0AAV2NG03_9HYME</name>
<dbReference type="GO" id="GO:0019367">
    <property type="term" value="P:fatty acid elongation, saturated fatty acid"/>
    <property type="evidence" value="ECO:0007669"/>
    <property type="project" value="TreeGrafter"/>
</dbReference>
<evidence type="ECO:0000256" key="9">
    <source>
        <dbReference type="ARBA" id="ARBA00023160"/>
    </source>
</evidence>
<keyword evidence="5 10" id="KW-0276">Fatty acid metabolism</keyword>
<comment type="subcellular location">
    <subcellularLocation>
        <location evidence="1">Membrane</location>
        <topology evidence="1">Multi-pass membrane protein</topology>
    </subcellularLocation>
</comment>
<organism evidence="11 12">
    <name type="scientific">Lasius platythorax</name>
    <dbReference type="NCBI Taxonomy" id="488582"/>
    <lineage>
        <taxon>Eukaryota</taxon>
        <taxon>Metazoa</taxon>
        <taxon>Ecdysozoa</taxon>
        <taxon>Arthropoda</taxon>
        <taxon>Hexapoda</taxon>
        <taxon>Insecta</taxon>
        <taxon>Pterygota</taxon>
        <taxon>Neoptera</taxon>
        <taxon>Endopterygota</taxon>
        <taxon>Hymenoptera</taxon>
        <taxon>Apocrita</taxon>
        <taxon>Aculeata</taxon>
        <taxon>Formicoidea</taxon>
        <taxon>Formicidae</taxon>
        <taxon>Formicinae</taxon>
        <taxon>Lasius</taxon>
        <taxon>Lasius</taxon>
    </lineage>
</organism>
<dbReference type="PANTHER" id="PTHR11157">
    <property type="entry name" value="FATTY ACID ACYL TRANSFERASE-RELATED"/>
    <property type="match status" value="1"/>
</dbReference>
<feature type="transmembrane region" description="Helical" evidence="10">
    <location>
        <begin position="236"/>
        <end position="256"/>
    </location>
</feature>
<dbReference type="GO" id="GO:0009922">
    <property type="term" value="F:fatty acid elongase activity"/>
    <property type="evidence" value="ECO:0007669"/>
    <property type="project" value="UniProtKB-EC"/>
</dbReference>
<keyword evidence="9 10" id="KW-0275">Fatty acid biosynthesis</keyword>
<keyword evidence="2 10" id="KW-0444">Lipid biosynthesis</keyword>
<gene>
    <name evidence="11" type="ORF">LPLAT_LOCUS4454</name>
</gene>
<evidence type="ECO:0000256" key="6">
    <source>
        <dbReference type="ARBA" id="ARBA00022989"/>
    </source>
</evidence>
<dbReference type="GO" id="GO:0034625">
    <property type="term" value="P:fatty acid elongation, monounsaturated fatty acid"/>
    <property type="evidence" value="ECO:0007669"/>
    <property type="project" value="TreeGrafter"/>
</dbReference>
<dbReference type="Proteomes" id="UP001497644">
    <property type="component" value="Chromosome 14"/>
</dbReference>
<evidence type="ECO:0000313" key="12">
    <source>
        <dbReference type="Proteomes" id="UP001497644"/>
    </source>
</evidence>
<feature type="transmembrane region" description="Helical" evidence="10">
    <location>
        <begin position="61"/>
        <end position="80"/>
    </location>
</feature>
<keyword evidence="8 10" id="KW-0472">Membrane</keyword>
<feature type="transmembrane region" description="Helical" evidence="10">
    <location>
        <begin position="168"/>
        <end position="186"/>
    </location>
</feature>
<evidence type="ECO:0000256" key="4">
    <source>
        <dbReference type="ARBA" id="ARBA00022692"/>
    </source>
</evidence>
<evidence type="ECO:0000256" key="10">
    <source>
        <dbReference type="RuleBase" id="RU361115"/>
    </source>
</evidence>
<keyword evidence="3 10" id="KW-0808">Transferase</keyword>
<comment type="similarity">
    <text evidence="10">Belongs to the ELO family.</text>
</comment>
<protein>
    <recommendedName>
        <fullName evidence="10">Elongation of very long chain fatty acids protein</fullName>
        <ecNumber evidence="10">2.3.1.199</ecNumber>
    </recommendedName>
    <alternativeName>
        <fullName evidence="10">Very-long-chain 3-oxoacyl-CoA synthase</fullName>
    </alternativeName>
</protein>
<evidence type="ECO:0000256" key="7">
    <source>
        <dbReference type="ARBA" id="ARBA00023098"/>
    </source>
</evidence>
<dbReference type="Pfam" id="PF01151">
    <property type="entry name" value="ELO"/>
    <property type="match status" value="1"/>
</dbReference>
<dbReference type="GO" id="GO:0034626">
    <property type="term" value="P:fatty acid elongation, polyunsaturated fatty acid"/>
    <property type="evidence" value="ECO:0007669"/>
    <property type="project" value="TreeGrafter"/>
</dbReference>
<evidence type="ECO:0000313" key="11">
    <source>
        <dbReference type="EMBL" id="CAL1678645.1"/>
    </source>
</evidence>
<keyword evidence="7 10" id="KW-0443">Lipid metabolism</keyword>
<dbReference type="EMBL" id="OZ034837">
    <property type="protein sequence ID" value="CAL1678645.1"/>
    <property type="molecule type" value="Genomic_DNA"/>
</dbReference>
<feature type="transmembrane region" description="Helical" evidence="10">
    <location>
        <begin position="207"/>
        <end position="224"/>
    </location>
</feature>
<dbReference type="AlphaFoldDB" id="A0AAV2NG03"/>
<reference evidence="11" key="1">
    <citation type="submission" date="2024-04" db="EMBL/GenBank/DDBJ databases">
        <authorList>
            <consortium name="Molecular Ecology Group"/>
        </authorList>
    </citation>
    <scope>NUCLEOTIDE SEQUENCE</scope>
</reference>
<dbReference type="GO" id="GO:0005789">
    <property type="term" value="C:endoplasmic reticulum membrane"/>
    <property type="evidence" value="ECO:0007669"/>
    <property type="project" value="TreeGrafter"/>
</dbReference>
<feature type="transmembrane region" description="Helical" evidence="10">
    <location>
        <begin position="113"/>
        <end position="132"/>
    </location>
</feature>